<dbReference type="InterPro" id="IPR005670">
    <property type="entry name" value="PstB-like"/>
</dbReference>
<dbReference type="PROSITE" id="PS50893">
    <property type="entry name" value="ABC_TRANSPORTER_2"/>
    <property type="match status" value="1"/>
</dbReference>
<dbReference type="Proteomes" id="UP000078148">
    <property type="component" value="Chromosome"/>
</dbReference>
<keyword evidence="1" id="KW-0813">Transport</keyword>
<dbReference type="KEGG" id="pbv:AR543_01210"/>
<evidence type="ECO:0000313" key="6">
    <source>
        <dbReference type="Proteomes" id="UP000078148"/>
    </source>
</evidence>
<proteinExistence type="predicted"/>
<dbReference type="GO" id="GO:0005315">
    <property type="term" value="F:phosphate transmembrane transporter activity"/>
    <property type="evidence" value="ECO:0007669"/>
    <property type="project" value="InterPro"/>
</dbReference>
<dbReference type="InterPro" id="IPR017871">
    <property type="entry name" value="ABC_transporter-like_CS"/>
</dbReference>
<feature type="domain" description="ABC transporter" evidence="4">
    <location>
        <begin position="11"/>
        <end position="244"/>
    </location>
</feature>
<dbReference type="PROSITE" id="PS00211">
    <property type="entry name" value="ABC_TRANSPORTER_1"/>
    <property type="match status" value="1"/>
</dbReference>
<reference evidence="6" key="1">
    <citation type="submission" date="2015-10" db="EMBL/GenBank/DDBJ databases">
        <title>Genome of Paenibacillus bovis sp. nov.</title>
        <authorList>
            <person name="Wu Z."/>
            <person name="Gao C."/>
            <person name="Liu Z."/>
            <person name="Zheng H."/>
        </authorList>
    </citation>
    <scope>NUCLEOTIDE SEQUENCE [LARGE SCALE GENOMIC DNA]</scope>
    <source>
        <strain evidence="6">BD3526</strain>
    </source>
</reference>
<name>A0A172ZAW9_9BACL</name>
<dbReference type="InterPro" id="IPR003593">
    <property type="entry name" value="AAA+_ATPase"/>
</dbReference>
<dbReference type="PANTHER" id="PTHR43423">
    <property type="entry name" value="ABC TRANSPORTER I FAMILY MEMBER 17"/>
    <property type="match status" value="1"/>
</dbReference>
<dbReference type="GO" id="GO:0016887">
    <property type="term" value="F:ATP hydrolysis activity"/>
    <property type="evidence" value="ECO:0007669"/>
    <property type="project" value="InterPro"/>
</dbReference>
<keyword evidence="2" id="KW-0547">Nucleotide-binding</keyword>
<dbReference type="AlphaFoldDB" id="A0A172ZAW9"/>
<dbReference type="Pfam" id="PF00005">
    <property type="entry name" value="ABC_tran"/>
    <property type="match status" value="1"/>
</dbReference>
<evidence type="ECO:0000256" key="1">
    <source>
        <dbReference type="ARBA" id="ARBA00022448"/>
    </source>
</evidence>
<dbReference type="SMART" id="SM00382">
    <property type="entry name" value="AAA"/>
    <property type="match status" value="1"/>
</dbReference>
<gene>
    <name evidence="5" type="ORF">AR543_01210</name>
</gene>
<dbReference type="CDD" id="cd03260">
    <property type="entry name" value="ABC_PstB_phosphate_transporter"/>
    <property type="match status" value="1"/>
</dbReference>
<reference evidence="5 6" key="2">
    <citation type="journal article" date="2016" name="Int. J. Syst. Evol. Microbiol.">
        <title>Paenibacillus bovis sp. nov., isolated from raw yak (Bos grunniens) milk.</title>
        <authorList>
            <person name="Gao C."/>
            <person name="Han J."/>
            <person name="Liu Z."/>
            <person name="Xu X."/>
            <person name="Hang F."/>
            <person name="Wu Z."/>
        </authorList>
    </citation>
    <scope>NUCLEOTIDE SEQUENCE [LARGE SCALE GENOMIC DNA]</scope>
    <source>
        <strain evidence="5 6">BD3526</strain>
    </source>
</reference>
<accession>A0A172ZAW9</accession>
<dbReference type="EMBL" id="CP013023">
    <property type="protein sequence ID" value="ANF94785.1"/>
    <property type="molecule type" value="Genomic_DNA"/>
</dbReference>
<sequence>MNSMISSAAAVQFQNVSKNFPGPEGSSVPVLRQISGQIASSSITALIGPSGSGKSTLLSLCNLLITPDEGSIHIQGKDIHSWPITELRRRVGMVFQDSPMLPGTVEDNLRTAHRLHGTDIGSPAEWLEKAELPADLLSRPAQELSGGQKQRIALLRTLAGCPDIVLLDEITSALDPSSVRVIEQLLLELNRQQGTTLIWVTHQMEQARRIAQHIWFLQDGQLLESGNTADFFEHPQTAEAQHFIQGESS</sequence>
<dbReference type="OrthoDB" id="9785080at2"/>
<dbReference type="STRING" id="1616788.AR543_01210"/>
<evidence type="ECO:0000256" key="3">
    <source>
        <dbReference type="ARBA" id="ARBA00022840"/>
    </source>
</evidence>
<evidence type="ECO:0000313" key="5">
    <source>
        <dbReference type="EMBL" id="ANF94785.1"/>
    </source>
</evidence>
<evidence type="ECO:0000256" key="2">
    <source>
        <dbReference type="ARBA" id="ARBA00022741"/>
    </source>
</evidence>
<dbReference type="Gene3D" id="3.40.50.300">
    <property type="entry name" value="P-loop containing nucleotide triphosphate hydrolases"/>
    <property type="match status" value="1"/>
</dbReference>
<dbReference type="InterPro" id="IPR027417">
    <property type="entry name" value="P-loop_NTPase"/>
</dbReference>
<dbReference type="SUPFAM" id="SSF52540">
    <property type="entry name" value="P-loop containing nucleoside triphosphate hydrolases"/>
    <property type="match status" value="1"/>
</dbReference>
<dbReference type="PANTHER" id="PTHR43423:SF1">
    <property type="entry name" value="ABC TRANSPORTER I FAMILY MEMBER 17"/>
    <property type="match status" value="1"/>
</dbReference>
<organism evidence="5 6">
    <name type="scientific">Paenibacillus bovis</name>
    <dbReference type="NCBI Taxonomy" id="1616788"/>
    <lineage>
        <taxon>Bacteria</taxon>
        <taxon>Bacillati</taxon>
        <taxon>Bacillota</taxon>
        <taxon>Bacilli</taxon>
        <taxon>Bacillales</taxon>
        <taxon>Paenibacillaceae</taxon>
        <taxon>Paenibacillus</taxon>
    </lineage>
</organism>
<dbReference type="RefSeq" id="WP_060531098.1">
    <property type="nucleotide sequence ID" value="NZ_CP013023.1"/>
</dbReference>
<protein>
    <submittedName>
        <fullName evidence="5">Phosphate ABC transporter ATP-binding protein</fullName>
    </submittedName>
</protein>
<dbReference type="GO" id="GO:0035435">
    <property type="term" value="P:phosphate ion transmembrane transport"/>
    <property type="evidence" value="ECO:0007669"/>
    <property type="project" value="InterPro"/>
</dbReference>
<dbReference type="GO" id="GO:0005524">
    <property type="term" value="F:ATP binding"/>
    <property type="evidence" value="ECO:0007669"/>
    <property type="project" value="UniProtKB-KW"/>
</dbReference>
<evidence type="ECO:0000259" key="4">
    <source>
        <dbReference type="PROSITE" id="PS50893"/>
    </source>
</evidence>
<dbReference type="GO" id="GO:0016020">
    <property type="term" value="C:membrane"/>
    <property type="evidence" value="ECO:0007669"/>
    <property type="project" value="InterPro"/>
</dbReference>
<dbReference type="InterPro" id="IPR003439">
    <property type="entry name" value="ABC_transporter-like_ATP-bd"/>
</dbReference>
<keyword evidence="6" id="KW-1185">Reference proteome</keyword>
<keyword evidence="3 5" id="KW-0067">ATP-binding</keyword>